<feature type="domain" description="Glycosyl transferase family 1" evidence="1">
    <location>
        <begin position="200"/>
        <end position="366"/>
    </location>
</feature>
<evidence type="ECO:0000313" key="4">
    <source>
        <dbReference type="Proteomes" id="UP000346198"/>
    </source>
</evidence>
<dbReference type="Gene3D" id="3.40.50.2000">
    <property type="entry name" value="Glycogen Phosphorylase B"/>
    <property type="match status" value="2"/>
</dbReference>
<evidence type="ECO:0000259" key="2">
    <source>
        <dbReference type="Pfam" id="PF13439"/>
    </source>
</evidence>
<dbReference type="AlphaFoldDB" id="A0A6C2UFX5"/>
<dbReference type="InterPro" id="IPR028098">
    <property type="entry name" value="Glyco_trans_4-like_N"/>
</dbReference>
<dbReference type="Pfam" id="PF13439">
    <property type="entry name" value="Glyco_transf_4"/>
    <property type="match status" value="1"/>
</dbReference>
<dbReference type="RefSeq" id="WP_136059777.1">
    <property type="nucleotide sequence ID" value="NZ_CAAHFH010000001.1"/>
</dbReference>
<keyword evidence="4" id="KW-1185">Reference proteome</keyword>
<keyword evidence="3" id="KW-0328">Glycosyltransferase</keyword>
<accession>A0A6C2UFX5</accession>
<gene>
    <name evidence="3" type="primary">pimA_2</name>
    <name evidence="3" type="ORF">SCARR_00326</name>
</gene>
<dbReference type="InterPro" id="IPR001296">
    <property type="entry name" value="Glyco_trans_1"/>
</dbReference>
<protein>
    <submittedName>
        <fullName evidence="3">Phosphatidyl-myo-inositol mannosyltransferase</fullName>
    </submittedName>
</protein>
<dbReference type="Pfam" id="PF00534">
    <property type="entry name" value="Glycos_transf_1"/>
    <property type="match status" value="1"/>
</dbReference>
<name>A0A6C2UFX5_9BACT</name>
<proteinExistence type="predicted"/>
<reference evidence="3 4" key="1">
    <citation type="submission" date="2019-04" db="EMBL/GenBank/DDBJ databases">
        <authorList>
            <person name="Van Vliet M D."/>
        </authorList>
    </citation>
    <scope>NUCLEOTIDE SEQUENCE [LARGE SCALE GENOMIC DNA]</scope>
    <source>
        <strain evidence="3 4">F21</strain>
    </source>
</reference>
<sequence length="394" mass="44527">MNLLYITHHTRTRSFSRIGNLAQRLANRGHTITVLCISDVARIGIKDSVADGIRYVEMPDLLPGRLRTGWCPWNAMNRWVWLRKSFNYDLIHIFETRPATIHPLQLVLLKKKLPLVIDWIDWWGRGGIITTNRPRWYQILFGAFETFYEEHFRTLADATTVICTALGHRAEGLGIHPDSIFKVPIGADTEAIPFVSVQTNMPEFGFSENDRIALFSAMDAVMDVELVFSAAKKVKAKCPDFKLVMTGNGAEQLTRRATKMGIGGFFVHLGRLPQEQFVRALTCADVFLLPFSDEVYNRGRWPCKIGDYLAAGRPVISNPVGEVRKIMERHDVGVLTEFNPDAFAGGILQALETPTHAKEMGANARKVAETDLAWDGIIDELERAYEYAVQHQRT</sequence>
<dbReference type="PANTHER" id="PTHR12526:SF622">
    <property type="entry name" value="GLYCOSYLTRANSFERASE (GROUP I)"/>
    <property type="match status" value="1"/>
</dbReference>
<organism evidence="3 4">
    <name type="scientific">Pontiella sulfatireligans</name>
    <dbReference type="NCBI Taxonomy" id="2750658"/>
    <lineage>
        <taxon>Bacteria</taxon>
        <taxon>Pseudomonadati</taxon>
        <taxon>Kiritimatiellota</taxon>
        <taxon>Kiritimatiellia</taxon>
        <taxon>Kiritimatiellales</taxon>
        <taxon>Pontiellaceae</taxon>
        <taxon>Pontiella</taxon>
    </lineage>
</organism>
<dbReference type="EMBL" id="CAAHFH010000001">
    <property type="protein sequence ID" value="VGO18274.1"/>
    <property type="molecule type" value="Genomic_DNA"/>
</dbReference>
<keyword evidence="3" id="KW-0808">Transferase</keyword>
<evidence type="ECO:0000259" key="1">
    <source>
        <dbReference type="Pfam" id="PF00534"/>
    </source>
</evidence>
<dbReference type="GO" id="GO:0016757">
    <property type="term" value="F:glycosyltransferase activity"/>
    <property type="evidence" value="ECO:0007669"/>
    <property type="project" value="UniProtKB-KW"/>
</dbReference>
<evidence type="ECO:0000313" key="3">
    <source>
        <dbReference type="EMBL" id="VGO18274.1"/>
    </source>
</evidence>
<dbReference type="Proteomes" id="UP000346198">
    <property type="component" value="Unassembled WGS sequence"/>
</dbReference>
<dbReference type="SUPFAM" id="SSF53756">
    <property type="entry name" value="UDP-Glycosyltransferase/glycogen phosphorylase"/>
    <property type="match status" value="1"/>
</dbReference>
<feature type="domain" description="Glycosyltransferase subfamily 4-like N-terminal" evidence="2">
    <location>
        <begin position="18"/>
        <end position="190"/>
    </location>
</feature>
<dbReference type="PANTHER" id="PTHR12526">
    <property type="entry name" value="GLYCOSYLTRANSFERASE"/>
    <property type="match status" value="1"/>
</dbReference>